<name>A0AAN8WFX1_HALRR</name>
<keyword evidence="3" id="KW-1185">Reference proteome</keyword>
<reference evidence="2 3" key="1">
    <citation type="submission" date="2023-11" db="EMBL/GenBank/DDBJ databases">
        <title>Halocaridina rubra genome assembly.</title>
        <authorList>
            <person name="Smith C."/>
        </authorList>
    </citation>
    <scope>NUCLEOTIDE SEQUENCE [LARGE SCALE GENOMIC DNA]</scope>
    <source>
        <strain evidence="2">EP-1</strain>
        <tissue evidence="2">Whole</tissue>
    </source>
</reference>
<dbReference type="Proteomes" id="UP001381693">
    <property type="component" value="Unassembled WGS sequence"/>
</dbReference>
<proteinExistence type="predicted"/>
<comment type="caution">
    <text evidence="2">The sequence shown here is derived from an EMBL/GenBank/DDBJ whole genome shotgun (WGS) entry which is preliminary data.</text>
</comment>
<evidence type="ECO:0000313" key="2">
    <source>
        <dbReference type="EMBL" id="KAK7065326.1"/>
    </source>
</evidence>
<feature type="compositionally biased region" description="Polar residues" evidence="1">
    <location>
        <begin position="52"/>
        <end position="62"/>
    </location>
</feature>
<protein>
    <submittedName>
        <fullName evidence="2">Uncharacterized protein</fullName>
    </submittedName>
</protein>
<accession>A0AAN8WFX1</accession>
<sequence>MSCHLLKCLDLSKDDEECSEDIESCEEESANSPNASGNLDSAIEECEESPQLAKTQDSRNSYTPLDVKKKRMPTTLTVNSERTISLQRKTVLYGQTPKAICRHQLQDLAEWNGMSVEEFVKKILAGSSLDNLRYLRQFHTCKEPSLSLLFDELEGCNLGNIDMSGTNKSRRVHAQLSCVDNLIRFDISNSRPVQAQKRNTDNLDTPCPSNPRPSHSHLHYTDNVDKPLTSNSRFAHTQKGTSESNFALRKQELAKGCANSKTFAPENEDIFPETEANYFHIPTVPAHELHFPRRKAMKRLTNKPNQLASKYAKRTVIPESDNDSDSDDSVRVLSSNSESKESKNYITDIPSIHAENDSSSVSNLYQSSASSDVFDPLIRSEIREAMIITVPDSDCKDHNSFLDGLLFDEHHLIGAPMSSSAAYLGRVSNKSNDMERSSIIYSGNNIAKAHRHDLSQNCDYEKNRSIYNCDKNTSRLVRQSSSCYNRILDRMLCDESSDADPSSDSNIGNIERYDIVKNNQPTLSSSNFDYDKVEYPSRANIDGGLCNEPRTTSSESRYKSVLTDLLDSSPDISSGESSKENLSPLSRRILSSVERIETSRSSANIDKCTPSSQELYSSLWHTLDKSLEY</sequence>
<feature type="region of interest" description="Disordered" evidence="1">
    <location>
        <begin position="190"/>
        <end position="231"/>
    </location>
</feature>
<feature type="compositionally biased region" description="Acidic residues" evidence="1">
    <location>
        <begin position="20"/>
        <end position="29"/>
    </location>
</feature>
<evidence type="ECO:0000313" key="3">
    <source>
        <dbReference type="Proteomes" id="UP001381693"/>
    </source>
</evidence>
<feature type="compositionally biased region" description="Polar residues" evidence="1">
    <location>
        <begin position="30"/>
        <end position="39"/>
    </location>
</feature>
<gene>
    <name evidence="2" type="ORF">SK128_015435</name>
</gene>
<evidence type="ECO:0000256" key="1">
    <source>
        <dbReference type="SAM" id="MobiDB-lite"/>
    </source>
</evidence>
<dbReference type="AlphaFoldDB" id="A0AAN8WFX1"/>
<feature type="region of interest" description="Disordered" evidence="1">
    <location>
        <begin position="20"/>
        <end position="62"/>
    </location>
</feature>
<dbReference type="EMBL" id="JAXCGZ010020813">
    <property type="protein sequence ID" value="KAK7065326.1"/>
    <property type="molecule type" value="Genomic_DNA"/>
</dbReference>
<feature type="region of interest" description="Disordered" evidence="1">
    <location>
        <begin position="299"/>
        <end position="346"/>
    </location>
</feature>
<organism evidence="2 3">
    <name type="scientific">Halocaridina rubra</name>
    <name type="common">Hawaiian red shrimp</name>
    <dbReference type="NCBI Taxonomy" id="373956"/>
    <lineage>
        <taxon>Eukaryota</taxon>
        <taxon>Metazoa</taxon>
        <taxon>Ecdysozoa</taxon>
        <taxon>Arthropoda</taxon>
        <taxon>Crustacea</taxon>
        <taxon>Multicrustacea</taxon>
        <taxon>Malacostraca</taxon>
        <taxon>Eumalacostraca</taxon>
        <taxon>Eucarida</taxon>
        <taxon>Decapoda</taxon>
        <taxon>Pleocyemata</taxon>
        <taxon>Caridea</taxon>
        <taxon>Atyoidea</taxon>
        <taxon>Atyidae</taxon>
        <taxon>Halocaridina</taxon>
    </lineage>
</organism>